<evidence type="ECO:0000313" key="1">
    <source>
        <dbReference type="EMBL" id="ETI33888.1"/>
    </source>
</evidence>
<dbReference type="EMBL" id="ANIZ01003370">
    <property type="protein sequence ID" value="ETI33888.1"/>
    <property type="molecule type" value="Genomic_DNA"/>
</dbReference>
<name>V9E5T5_PHYNI</name>
<proteinExistence type="predicted"/>
<reference evidence="1 2" key="1">
    <citation type="submission" date="2013-11" db="EMBL/GenBank/DDBJ databases">
        <title>The Genome Sequence of Phytophthora parasitica P1569.</title>
        <authorList>
            <consortium name="The Broad Institute Genomics Platform"/>
            <person name="Russ C."/>
            <person name="Tyler B."/>
            <person name="Panabieres F."/>
            <person name="Shan W."/>
            <person name="Tripathy S."/>
            <person name="Grunwald N."/>
            <person name="Machado M."/>
            <person name="Johnson C.S."/>
            <person name="Arredondo F."/>
            <person name="Hong C."/>
            <person name="Coffey M."/>
            <person name="Young S.K."/>
            <person name="Zeng Q."/>
            <person name="Gargeya S."/>
            <person name="Fitzgerald M."/>
            <person name="Abouelleil A."/>
            <person name="Alvarado L."/>
            <person name="Chapman S.B."/>
            <person name="Gainer-Dewar J."/>
            <person name="Goldberg J."/>
            <person name="Griggs A."/>
            <person name="Gujja S."/>
            <person name="Hansen M."/>
            <person name="Howarth C."/>
            <person name="Imamovic A."/>
            <person name="Ireland A."/>
            <person name="Larimer J."/>
            <person name="McCowan C."/>
            <person name="Murphy C."/>
            <person name="Pearson M."/>
            <person name="Poon T.W."/>
            <person name="Priest M."/>
            <person name="Roberts A."/>
            <person name="Saif S."/>
            <person name="Shea T."/>
            <person name="Sykes S."/>
            <person name="Wortman J."/>
            <person name="Nusbaum C."/>
            <person name="Birren B."/>
        </authorList>
    </citation>
    <scope>NUCLEOTIDE SEQUENCE [LARGE SCALE GENOMIC DNA]</scope>
    <source>
        <strain evidence="1 2">P1569</strain>
    </source>
</reference>
<protein>
    <submittedName>
        <fullName evidence="1">Uncharacterized protein</fullName>
    </submittedName>
</protein>
<evidence type="ECO:0000313" key="2">
    <source>
        <dbReference type="Proteomes" id="UP000018721"/>
    </source>
</evidence>
<comment type="caution">
    <text evidence="1">The sequence shown here is derived from an EMBL/GenBank/DDBJ whole genome shotgun (WGS) entry which is preliminary data.</text>
</comment>
<keyword evidence="2" id="KW-1185">Reference proteome</keyword>
<gene>
    <name evidence="1" type="ORF">F443_19488</name>
</gene>
<dbReference type="HOGENOM" id="CLU_2818045_0_0_1"/>
<dbReference type="AlphaFoldDB" id="V9E5T5"/>
<dbReference type="Proteomes" id="UP000018721">
    <property type="component" value="Unassembled WGS sequence"/>
</dbReference>
<sequence>MAARHYRIGMRRVDHASPKANLFLAGIAGTRFMCWQGVDPPQHQTFESEPWFDSAATCDGRRVATVV</sequence>
<organism evidence="1 2">
    <name type="scientific">Phytophthora nicotianae P1569</name>
    <dbReference type="NCBI Taxonomy" id="1317065"/>
    <lineage>
        <taxon>Eukaryota</taxon>
        <taxon>Sar</taxon>
        <taxon>Stramenopiles</taxon>
        <taxon>Oomycota</taxon>
        <taxon>Peronosporomycetes</taxon>
        <taxon>Peronosporales</taxon>
        <taxon>Peronosporaceae</taxon>
        <taxon>Phytophthora</taxon>
    </lineage>
</organism>
<accession>V9E5T5</accession>